<dbReference type="Proteomes" id="UP000542674">
    <property type="component" value="Unassembled WGS sequence"/>
</dbReference>
<reference evidence="1 2" key="1">
    <citation type="submission" date="2020-08" db="EMBL/GenBank/DDBJ databases">
        <title>Sequencing the genomes of 1000 actinobacteria strains.</title>
        <authorList>
            <person name="Klenk H.-P."/>
        </authorList>
    </citation>
    <scope>NUCLEOTIDE SEQUENCE [LARGE SCALE GENOMIC DNA]</scope>
    <source>
        <strain evidence="1 2">DSM 45084</strain>
    </source>
</reference>
<dbReference type="AlphaFoldDB" id="A0A7W7WU28"/>
<dbReference type="RefSeq" id="WP_184666574.1">
    <property type="nucleotide sequence ID" value="NZ_BAABAI010000034.1"/>
</dbReference>
<organism evidence="1 2">
    <name type="scientific">Saccharothrix violaceirubra</name>
    <dbReference type="NCBI Taxonomy" id="413306"/>
    <lineage>
        <taxon>Bacteria</taxon>
        <taxon>Bacillati</taxon>
        <taxon>Actinomycetota</taxon>
        <taxon>Actinomycetes</taxon>
        <taxon>Pseudonocardiales</taxon>
        <taxon>Pseudonocardiaceae</taxon>
        <taxon>Saccharothrix</taxon>
    </lineage>
</organism>
<protein>
    <submittedName>
        <fullName evidence="1">P27 family predicted phage terminase small subunit</fullName>
    </submittedName>
</protein>
<evidence type="ECO:0000313" key="1">
    <source>
        <dbReference type="EMBL" id="MBB4963830.1"/>
    </source>
</evidence>
<dbReference type="InterPro" id="IPR006448">
    <property type="entry name" value="Phage_term_ssu_P27"/>
</dbReference>
<comment type="caution">
    <text evidence="1">The sequence shown here is derived from an EMBL/GenBank/DDBJ whole genome shotgun (WGS) entry which is preliminary data.</text>
</comment>
<name>A0A7W7WU28_9PSEU</name>
<gene>
    <name evidence="1" type="ORF">F4559_001189</name>
</gene>
<dbReference type="NCBIfam" id="TIGR01558">
    <property type="entry name" value="sm_term_P27"/>
    <property type="match status" value="1"/>
</dbReference>
<sequence length="153" mass="16475">MPTAVAELNGYRKDRINHDEPVPAAGEVEPPAWMVAVHQLADDGEESALQVWRRLAPDLIAKKVLTPWDVEAFAVYCTSVVGYRRAAIEVAVEGMTTRGSQGVVKNPAVTAMKDCADLMNRYGAKFGLTPSDRAALAIKPDEGKGKGAERLLG</sequence>
<evidence type="ECO:0000313" key="2">
    <source>
        <dbReference type="Proteomes" id="UP000542674"/>
    </source>
</evidence>
<dbReference type="EMBL" id="JACHJS010000001">
    <property type="protein sequence ID" value="MBB4963830.1"/>
    <property type="molecule type" value="Genomic_DNA"/>
</dbReference>
<dbReference type="Pfam" id="PF05119">
    <property type="entry name" value="Terminase_4"/>
    <property type="match status" value="1"/>
</dbReference>
<proteinExistence type="predicted"/>
<keyword evidence="2" id="KW-1185">Reference proteome</keyword>
<accession>A0A7W7WU28</accession>